<sequence length="1219" mass="139187">MSKLDDKIELEAYLDDLLLHPEDHLEDPPLEIVGAFIYGIQTRNPFNVNFSDYLHNISHSEKKQIQAIIKYAHKNSTLPTTPQQKANFAKLISELPKDKVAKENETKRQQEDRAKQEDDTAFLDGALDRLAELKKQIGEQLRKKSPNTMTVQQLENDIHSLQERVAKLISDPNIATRKKASQLVNDVIDSVNDTQAKLDIIDQNRQHLLTTENITADELNKIKFKLSTNVYSYSHLPQVRAKTEEVLQLIRDIRKDKLDPSKMQDMPIYEALKMHKQWDSNAEFDSPKFGRMLPEHNTQGFYVMHFKQESEQKEEKNDIKMHISVNPQQTVQAMEIINNLIQSEKYANLLSEYKVADIDHVNNTMQKSREAAVKKLTQILSNDPHIDIQKTIDDLKAAYPNTENVINQVLSQIPDERKAAIENGLKVVASTEIGTIISGERILNDALFTVYFKNDFPPEDLQAFCNDLNIKLQEQNILAGNLAQTDVCVNPYCGVTIDHVLDNTGKKVYLDSNKPEDVEKRRKALSENPLTKDFIEQPEITAEQQLSLMAEHVDQKDENGMSALTAKGFSEIPMNERVAFASKLLVERFNQTKNVNLVYRNPDMFTKWVVKEIFNNLKFPIDPDMKKEFFILVEKAVGSPENNMAPNPQAKEQLRQFFAEPRSEIVQTLAPFYHAYIDHVKKEFFENYKPTNLDLPKDEQKHEYDTLLSQRINEAKKQFLGHVSFPFVESLVFELQEKDDFSPARKGRLATGFRNLRLEDGMMDELLVALEKSSQNAPSVKSETIEKAFSLYEQGKKAFVDVKTHHREMMAPIEQRATELYRTVNRLASSYPKDSEFKAIFERIAGSIENIKTELDHKLLRGEHITDKDVAQVNTLFDNMMKSVKDSLNNTHLGGNSLLHEAVKNNNKDLVETALKAGSDPRLKSTHYKRGIFGALKDALKGKPGDFFKNLFNAPPRSAIEVAKLLGHHELLEPLQTKAQELKQAELAPVEQSISQLDTALGNQTEVKVEPEVDPSLSNANVFQLQKTKSHFVAGWEKRLSDEITALNDRLVPSDQNKIAMYALNQVKDYMLAHIDMNPTQIETLQKVIQRVTEQASITFPLSVQLLLKDLGEGKILENKPPLPTQQDKNFNQKWGEYLDSLIKELKSDPINQYILKQIKEHLSNPTPTSRTPDGFNKMLDRVENEGRNNLNQDVKKAIDGMRKGSLPEEAPKAQLRKL</sequence>
<keyword evidence="5" id="KW-1185">Reference proteome</keyword>
<reference evidence="4" key="3">
    <citation type="submission" date="2021-06" db="EMBL/GenBank/DDBJ databases">
        <title>Genomic Description and Analysis of Intracellular Bacteria, Candidatus Berkiella cookevillensis and Candidatus Berkiella aquae.</title>
        <authorList>
            <person name="Kidane D.T."/>
            <person name="Mehari Y.T."/>
            <person name="Rice F.C."/>
            <person name="Arivett B.A."/>
            <person name="Farone A.L."/>
            <person name="Berk S.G."/>
            <person name="Farone M.B."/>
        </authorList>
    </citation>
    <scope>NUCLEOTIDE SEQUENCE</scope>
    <source>
        <strain evidence="4">HT99</strain>
    </source>
</reference>
<dbReference type="PROSITE" id="PS50297">
    <property type="entry name" value="ANK_REP_REGION"/>
    <property type="match status" value="1"/>
</dbReference>
<dbReference type="RefSeq" id="WP_075065645.1">
    <property type="nucleotide sequence ID" value="NZ_LKAJ02000001.1"/>
</dbReference>
<name>A0A0Q9YM41_9GAMM</name>
<dbReference type="Gene3D" id="1.25.40.20">
    <property type="entry name" value="Ankyrin repeat-containing domain"/>
    <property type="match status" value="1"/>
</dbReference>
<dbReference type="Gene3D" id="3.30.2430.10">
    <property type="entry name" value="phosphothreonine lyase"/>
    <property type="match status" value="1"/>
</dbReference>
<evidence type="ECO:0000313" key="4">
    <source>
        <dbReference type="EMBL" id="MCS5710488.1"/>
    </source>
</evidence>
<feature type="compositionally biased region" description="Basic and acidic residues" evidence="2">
    <location>
        <begin position="1194"/>
        <end position="1212"/>
    </location>
</feature>
<reference evidence="3" key="1">
    <citation type="submission" date="2015-09" db="EMBL/GenBank/DDBJ databases">
        <title>Draft Genome Sequences of Two Novel Amoeba-resistant Intranuclear Bacteria, Candidatus Berkiella cookevillensis and Candidatus Berkiella aquae.</title>
        <authorList>
            <person name="Mehari Y.T."/>
            <person name="Arivett B.A."/>
            <person name="Farone A.L."/>
            <person name="Gunderson J.H."/>
            <person name="Farone M.B."/>
        </authorList>
    </citation>
    <scope>NUCLEOTIDE SEQUENCE [LARGE SCALE GENOMIC DNA]</scope>
    <source>
        <strain evidence="3">HT99</strain>
    </source>
</reference>
<dbReference type="InterPro" id="IPR002110">
    <property type="entry name" value="Ankyrin_rpt"/>
</dbReference>
<dbReference type="Proteomes" id="UP000051497">
    <property type="component" value="Unassembled WGS sequence"/>
</dbReference>
<organism evidence="3">
    <name type="scientific">Candidatus Berkiella aquae</name>
    <dbReference type="NCBI Taxonomy" id="295108"/>
    <lineage>
        <taxon>Bacteria</taxon>
        <taxon>Pseudomonadati</taxon>
        <taxon>Pseudomonadota</taxon>
        <taxon>Gammaproteobacteria</taxon>
        <taxon>Candidatus Berkiellales</taxon>
        <taxon>Candidatus Berkiellaceae</taxon>
        <taxon>Candidatus Berkiella</taxon>
    </lineage>
</organism>
<dbReference type="EMBL" id="LKAJ01000003">
    <property type="protein sequence ID" value="KRG21821.1"/>
    <property type="molecule type" value="Genomic_DNA"/>
</dbReference>
<feature type="region of interest" description="Disordered" evidence="2">
    <location>
        <begin position="1186"/>
        <end position="1219"/>
    </location>
</feature>
<reference evidence="4" key="2">
    <citation type="journal article" date="2016" name="Genome Announc.">
        <title>Draft Genome Sequences of Two Novel Amoeba-Resistant Intranuclear Bacteria, 'Candidatus Berkiella cookevillensis' and 'Candidatus Berkiella aquae'.</title>
        <authorList>
            <person name="Mehari Y.T."/>
            <person name="Arivett B.A."/>
            <person name="Farone A.L."/>
            <person name="Gunderson J.H."/>
            <person name="Farone M.B."/>
        </authorList>
    </citation>
    <scope>NUCLEOTIDE SEQUENCE</scope>
    <source>
        <strain evidence="4">HT99</strain>
    </source>
</reference>
<keyword evidence="1" id="KW-0040">ANK repeat</keyword>
<accession>A0A0Q9YM41</accession>
<dbReference type="STRING" id="295108.HT99x_01014"/>
<evidence type="ECO:0000313" key="5">
    <source>
        <dbReference type="Proteomes" id="UP000051497"/>
    </source>
</evidence>
<dbReference type="InterPro" id="IPR038498">
    <property type="entry name" value="OspF/SpvC_sf"/>
</dbReference>
<evidence type="ECO:0000313" key="3">
    <source>
        <dbReference type="EMBL" id="KRG21821.1"/>
    </source>
</evidence>
<evidence type="ECO:0000256" key="1">
    <source>
        <dbReference type="PROSITE-ProRule" id="PRU00023"/>
    </source>
</evidence>
<protein>
    <submittedName>
        <fullName evidence="3">Uncharacterized protein</fullName>
    </submittedName>
</protein>
<dbReference type="EMBL" id="LKAJ02000001">
    <property type="protein sequence ID" value="MCS5710488.1"/>
    <property type="molecule type" value="Genomic_DNA"/>
</dbReference>
<proteinExistence type="predicted"/>
<evidence type="ECO:0000256" key="2">
    <source>
        <dbReference type="SAM" id="MobiDB-lite"/>
    </source>
</evidence>
<dbReference type="AlphaFoldDB" id="A0A0Q9YM41"/>
<gene>
    <name evidence="4" type="ORF">HT99x_003525</name>
    <name evidence="3" type="ORF">HT99x_01014</name>
</gene>
<comment type="caution">
    <text evidence="3">The sequence shown here is derived from an EMBL/GenBank/DDBJ whole genome shotgun (WGS) entry which is preliminary data.</text>
</comment>
<dbReference type="InterPro" id="IPR036770">
    <property type="entry name" value="Ankyrin_rpt-contain_sf"/>
</dbReference>
<feature type="repeat" description="ANK" evidence="1">
    <location>
        <begin position="894"/>
        <end position="926"/>
    </location>
</feature>
<dbReference type="PROSITE" id="PS50088">
    <property type="entry name" value="ANK_REPEAT"/>
    <property type="match status" value="1"/>
</dbReference>
<feature type="region of interest" description="Disordered" evidence="2">
    <location>
        <begin position="99"/>
        <end position="118"/>
    </location>
</feature>